<keyword evidence="2" id="KW-1133">Transmembrane helix</keyword>
<evidence type="ECO:0000313" key="4">
    <source>
        <dbReference type="EMBL" id="VDH94516.1"/>
    </source>
</evidence>
<dbReference type="PANTHER" id="PTHR43674:SF2">
    <property type="entry name" value="BETA-UREIDOPROPIONASE"/>
    <property type="match status" value="1"/>
</dbReference>
<dbReference type="InterPro" id="IPR036526">
    <property type="entry name" value="C-N_Hydrolase_sf"/>
</dbReference>
<evidence type="ECO:0000259" key="3">
    <source>
        <dbReference type="PROSITE" id="PS50263"/>
    </source>
</evidence>
<comment type="caution">
    <text evidence="4">The sequence shown here is derived from an EMBL/GenBank/DDBJ whole genome shotgun (WGS) entry which is preliminary data.</text>
</comment>
<organism evidence="4 5">
    <name type="scientific">Mytilus galloprovincialis</name>
    <name type="common">Mediterranean mussel</name>
    <dbReference type="NCBI Taxonomy" id="29158"/>
    <lineage>
        <taxon>Eukaryota</taxon>
        <taxon>Metazoa</taxon>
        <taxon>Spiralia</taxon>
        <taxon>Lophotrochozoa</taxon>
        <taxon>Mollusca</taxon>
        <taxon>Bivalvia</taxon>
        <taxon>Autobranchia</taxon>
        <taxon>Pteriomorphia</taxon>
        <taxon>Mytilida</taxon>
        <taxon>Mytiloidea</taxon>
        <taxon>Mytilidae</taxon>
        <taxon>Mytilinae</taxon>
        <taxon>Mytilus</taxon>
    </lineage>
</organism>
<dbReference type="SUPFAM" id="SSF56317">
    <property type="entry name" value="Carbon-nitrogen hydrolase"/>
    <property type="match status" value="2"/>
</dbReference>
<evidence type="ECO:0000313" key="5">
    <source>
        <dbReference type="Proteomes" id="UP000596742"/>
    </source>
</evidence>
<keyword evidence="5" id="KW-1185">Reference proteome</keyword>
<evidence type="ECO:0000256" key="2">
    <source>
        <dbReference type="SAM" id="Phobius"/>
    </source>
</evidence>
<dbReference type="InterPro" id="IPR003010">
    <property type="entry name" value="C-N_Hydrolase"/>
</dbReference>
<dbReference type="EC" id="3.5.1.6" evidence="4"/>
<reference evidence="4" key="1">
    <citation type="submission" date="2018-11" db="EMBL/GenBank/DDBJ databases">
        <authorList>
            <person name="Alioto T."/>
            <person name="Alioto T."/>
        </authorList>
    </citation>
    <scope>NUCLEOTIDE SEQUENCE</scope>
</reference>
<dbReference type="GO" id="GO:0003837">
    <property type="term" value="F:beta-ureidopropionase activity"/>
    <property type="evidence" value="ECO:0007669"/>
    <property type="project" value="UniProtKB-EC"/>
</dbReference>
<dbReference type="EMBL" id="UYJE01000600">
    <property type="protein sequence ID" value="VDH94516.1"/>
    <property type="molecule type" value="Genomic_DNA"/>
</dbReference>
<dbReference type="PANTHER" id="PTHR43674">
    <property type="entry name" value="NITRILASE C965.09-RELATED"/>
    <property type="match status" value="1"/>
</dbReference>
<dbReference type="GO" id="GO:0003697">
    <property type="term" value="F:single-stranded DNA binding"/>
    <property type="evidence" value="ECO:0007669"/>
    <property type="project" value="InterPro"/>
</dbReference>
<feature type="transmembrane region" description="Helical" evidence="2">
    <location>
        <begin position="1323"/>
        <end position="1344"/>
    </location>
</feature>
<keyword evidence="1 4" id="KW-0378">Hydrolase</keyword>
<dbReference type="Pfam" id="PF00795">
    <property type="entry name" value="CN_hydrolase"/>
    <property type="match status" value="2"/>
</dbReference>
<dbReference type="PROSITE" id="PS50263">
    <property type="entry name" value="CN_HYDROLASE"/>
    <property type="match status" value="1"/>
</dbReference>
<evidence type="ECO:0000256" key="1">
    <source>
        <dbReference type="ARBA" id="ARBA00022801"/>
    </source>
</evidence>
<feature type="domain" description="CN hydrolase" evidence="3">
    <location>
        <begin position="1110"/>
        <end position="1458"/>
    </location>
</feature>
<keyword evidence="2" id="KW-0472">Membrane</keyword>
<gene>
    <name evidence="4" type="ORF">MGAL_10B078571</name>
</gene>
<protein>
    <submittedName>
        <fullName evidence="4">Beta-ureidopropionase</fullName>
        <ecNumber evidence="4">3.5.1.6</ecNumber>
    </submittedName>
</protein>
<dbReference type="InterPro" id="IPR029156">
    <property type="entry name" value="CTC1"/>
</dbReference>
<dbReference type="Gene3D" id="3.60.110.10">
    <property type="entry name" value="Carbon-nitrogen hydrolase"/>
    <property type="match status" value="2"/>
</dbReference>
<dbReference type="Proteomes" id="UP000596742">
    <property type="component" value="Unassembled WGS sequence"/>
</dbReference>
<name>A0A8B6BRQ2_MYTGA</name>
<sequence>MSRDESLEYLLESYENVEKVWLKEFLKHVKSLNIEDDCSYLTPEFILEILHKEQDVLGLPVLSLSNLLKLSPLCDEVDHVDKKQTGNSLSEFKKRSLVICKLISSGFPVGSLCIMDNQQNSVLCNVTEQHGESISSINKWCALTSRNNIFVTSSGEKYVEVSGPIIPLQKADDEKCTTLMSADAKVVLENKEVSKKSEVINIIGRILVVSEIFSVKHDSLFCVRLKSDVNILIKKKDFLYWQKFLSPKKEYLFTNMKPTTLQKGAGHPVRLFVPSKNSIVYCPTPERSNILSLKDWMSKAGITEVSIDNKDYRATDKIVENNHISYQGVITSDEHAYLGIFELDQKIRLYLSYIPVTYVSLRLGTKIMVYNAHLQKSEKDEKIRIVCCLSSCIKILEFSTTNLSAENVRIPKSIQACLWKQQYSLNGFTFVMDVMLHLRHKFTKYTNERFGELLPVITDLCSVNTTSTRNHLQEVMTTASCFLSDKTEYKNTFPQVIEIDIPDADDKMNDIAIAKHDGSKDWNHVLYWNYVIQQGTAHQIIIGEIHTSSRSSRVQLRDQTGFIECVVMETQIDHEKCHECTTECCMCYQTLRSKFKCPHLHPHHSGCLVAITKFTVVKERFLQGNFMDIKTKDNIVTNKTKELYIKYLVFSLSDVILIHKPKYSISCKHFFLRNSSKGEENPKNDESDIHRLYVNHKESLNMNYNIKSKTGLSFIAHICDHLHQREDLLEEKCLTSQSPNDLEKDVNVEVKQQSCAKCQLVLFENSNVKYYNVIPSGCLYKFFGFDGVIKERRKLPWQLKQSAKKAGDNLCYVLPDNFIVEREFHEQNCNAVNWLERKVESIEHILTERHCKDYVSILGTIVRRVHHEPDDIGIVLKRLKVNNKQHTSDNGISTLDNWQIQLQIKCMKSEREISVYLKLDNITYPLGLVPGTVVYMEQIERRVSRKGVGVLSVQYCIITNCTASEMVRIDNKVIKERNDLILSYRKAETSEECNDSQPPTEQYNLGFLADVWGDNSILQFSCVCFVQKVVKISLKCCCQMCGGVIVDRCGNNLCHSEEFKFVARMRQLEFPKEARDLADKRQFELKGSCFTAERESLRPPRVVRIGAIQNQIIVPTTEPVPKQIESLHNRISEIIEVASLCGVNVICLQEAWTMPFAFCTREKHPWCEFAESAEDGATTKLLQELAKKYNMVIVSPILERDADHGDILANTAVVISNTGQYLGKSRKNHIPRVGDFNESTYYMEGNTGHKVFDTQFGKIGINICYGRHHPLNWMMYGINGAEIVFNPSATVGALSNCWSFEVCTQWTEIVFHPSATVGALRYVLMYSVYMIVLILSTVGALRFICTQISIFNPSATVGALSCSFEVCTQWIEIVFNPSATVGALSDSWSFEVCTHVLMAINRVGTEEFPNEFTSADGKKAHKDFGHFYGSSYVAAPDGSRTPGLSRTRDGLLVAEVDLNLSRQIKDKWGFRMTQRLDMYAAEINDAIKPDFKPDIIREK</sequence>
<dbReference type="InterPro" id="IPR050345">
    <property type="entry name" value="Aliph_Amidase/BUP"/>
</dbReference>
<accession>A0A8B6BRQ2</accession>
<proteinExistence type="predicted"/>
<dbReference type="GO" id="GO:0033396">
    <property type="term" value="P:beta-alanine biosynthetic process via 3-ureidopropionate"/>
    <property type="evidence" value="ECO:0007669"/>
    <property type="project" value="TreeGrafter"/>
</dbReference>
<dbReference type="OrthoDB" id="6161998at2759"/>
<keyword evidence="2" id="KW-0812">Transmembrane</keyword>
<dbReference type="Pfam" id="PF15489">
    <property type="entry name" value="CTC1"/>
    <property type="match status" value="2"/>
</dbReference>